<protein>
    <submittedName>
        <fullName evidence="1">Uncharacterized protein</fullName>
    </submittedName>
</protein>
<evidence type="ECO:0000313" key="2">
    <source>
        <dbReference type="Proteomes" id="UP000076489"/>
    </source>
</evidence>
<name>A0A166NK57_PSEFL</name>
<sequence length="71" mass="8240">MSEKFEGIKIKRSQPSAAPTGMCFFRCRAGVGSDAERHGMHSHAGAWERSRWRRGKRDLAVIIREKRFIFF</sequence>
<reference evidence="1 2" key="2">
    <citation type="journal article" date="2018" name="Nature">
        <title>Mutant phenotypes for thousands of bacterial genes of unknown function.</title>
        <authorList>
            <person name="Price M.N."/>
            <person name="Wetmore K.M."/>
            <person name="Waters R.J."/>
            <person name="Callaghan M."/>
            <person name="Ray J."/>
            <person name="Liu H."/>
            <person name="Kuehl J.V."/>
            <person name="Melnyk R.A."/>
            <person name="Lamson J.S."/>
            <person name="Suh Y."/>
            <person name="Carlson H.K."/>
            <person name="Esquivel Z."/>
            <person name="Sadeeshkumar H."/>
            <person name="Chakraborty R."/>
            <person name="Zane G.M."/>
            <person name="Rubin B.E."/>
            <person name="Wall J.D."/>
            <person name="Visel A."/>
            <person name="Bristow J."/>
            <person name="Blow M.J."/>
            <person name="Arkin A.P."/>
            <person name="Deutschbauer A.M."/>
        </authorList>
    </citation>
    <scope>NUCLEOTIDE SEQUENCE [LARGE SCALE GENOMIC DNA]</scope>
    <source>
        <strain evidence="1 2">FW300-N1B4</strain>
    </source>
</reference>
<evidence type="ECO:0000313" key="1">
    <source>
        <dbReference type="EMBL" id="KZN17450.1"/>
    </source>
</evidence>
<dbReference type="AlphaFoldDB" id="A0A166NK57"/>
<proteinExistence type="predicted"/>
<dbReference type="EMBL" id="LUKJ01000003">
    <property type="protein sequence ID" value="KZN17450.1"/>
    <property type="molecule type" value="Genomic_DNA"/>
</dbReference>
<comment type="caution">
    <text evidence="1">The sequence shown here is derived from an EMBL/GenBank/DDBJ whole genome shotgun (WGS) entry which is preliminary data.</text>
</comment>
<accession>A0A166NK57</accession>
<dbReference type="Proteomes" id="UP000076489">
    <property type="component" value="Unassembled WGS sequence"/>
</dbReference>
<organism evidence="1 2">
    <name type="scientific">Pseudomonas fluorescens</name>
    <dbReference type="NCBI Taxonomy" id="294"/>
    <lineage>
        <taxon>Bacteria</taxon>
        <taxon>Pseudomonadati</taxon>
        <taxon>Pseudomonadota</taxon>
        <taxon>Gammaproteobacteria</taxon>
        <taxon>Pseudomonadales</taxon>
        <taxon>Pseudomonadaceae</taxon>
        <taxon>Pseudomonas</taxon>
    </lineage>
</organism>
<gene>
    <name evidence="1" type="ORF">A1D17_15250</name>
</gene>
<reference evidence="2" key="1">
    <citation type="submission" date="2016-03" db="EMBL/GenBank/DDBJ databases">
        <authorList>
            <person name="Ray J."/>
            <person name="Price M."/>
            <person name="Deutschbauer A."/>
        </authorList>
    </citation>
    <scope>NUCLEOTIDE SEQUENCE [LARGE SCALE GENOMIC DNA]</scope>
    <source>
        <strain evidence="2">FW300-N1B4</strain>
    </source>
</reference>